<gene>
    <name evidence="9" type="ORF">V5E97_36025</name>
</gene>
<keyword evidence="6" id="KW-0813">Transport</keyword>
<evidence type="ECO:0000256" key="7">
    <source>
        <dbReference type="SAM" id="Phobius"/>
    </source>
</evidence>
<dbReference type="GO" id="GO:0005886">
    <property type="term" value="C:plasma membrane"/>
    <property type="evidence" value="ECO:0007669"/>
    <property type="project" value="UniProtKB-SubCell"/>
</dbReference>
<evidence type="ECO:0000256" key="2">
    <source>
        <dbReference type="ARBA" id="ARBA00022475"/>
    </source>
</evidence>
<dbReference type="EMBL" id="CP155447">
    <property type="protein sequence ID" value="XBH03675.1"/>
    <property type="molecule type" value="Genomic_DNA"/>
</dbReference>
<evidence type="ECO:0000256" key="3">
    <source>
        <dbReference type="ARBA" id="ARBA00022692"/>
    </source>
</evidence>
<keyword evidence="6" id="KW-0653">Protein transport</keyword>
<name>A0AAU7CEV4_9BACT</name>
<dbReference type="Pfam" id="PF01618">
    <property type="entry name" value="MotA_ExbB"/>
    <property type="match status" value="1"/>
</dbReference>
<organism evidence="9">
    <name type="scientific">Singulisphaera sp. Ch08</name>
    <dbReference type="NCBI Taxonomy" id="3120278"/>
    <lineage>
        <taxon>Bacteria</taxon>
        <taxon>Pseudomonadati</taxon>
        <taxon>Planctomycetota</taxon>
        <taxon>Planctomycetia</taxon>
        <taxon>Isosphaerales</taxon>
        <taxon>Isosphaeraceae</taxon>
        <taxon>Singulisphaera</taxon>
    </lineage>
</organism>
<evidence type="ECO:0000256" key="4">
    <source>
        <dbReference type="ARBA" id="ARBA00022989"/>
    </source>
</evidence>
<evidence type="ECO:0000313" key="9">
    <source>
        <dbReference type="EMBL" id="XBH03675.1"/>
    </source>
</evidence>
<reference evidence="9" key="1">
    <citation type="submission" date="2024-05" db="EMBL/GenBank/DDBJ databases">
        <title>Planctomycetes of the genus Singulisphaera possess chitinolytic capabilities.</title>
        <authorList>
            <person name="Ivanova A."/>
        </authorList>
    </citation>
    <scope>NUCLEOTIDE SEQUENCE</scope>
    <source>
        <strain evidence="9">Ch08T</strain>
    </source>
</reference>
<evidence type="ECO:0000256" key="6">
    <source>
        <dbReference type="RuleBase" id="RU004057"/>
    </source>
</evidence>
<keyword evidence="2" id="KW-1003">Cell membrane</keyword>
<keyword evidence="5 7" id="KW-0472">Membrane</keyword>
<feature type="domain" description="MotA/TolQ/ExbB proton channel" evidence="8">
    <location>
        <begin position="135"/>
        <end position="237"/>
    </location>
</feature>
<proteinExistence type="inferred from homology"/>
<dbReference type="RefSeq" id="WP_406696414.1">
    <property type="nucleotide sequence ID" value="NZ_CP155447.1"/>
</dbReference>
<dbReference type="AlphaFoldDB" id="A0AAU7CEV4"/>
<protein>
    <submittedName>
        <fullName evidence="9">MotA/TolQ/ExbB proton channel family protein</fullName>
    </submittedName>
</protein>
<dbReference type="InterPro" id="IPR002898">
    <property type="entry name" value="MotA_ExbB_proton_chnl"/>
</dbReference>
<keyword evidence="3 7" id="KW-0812">Transmembrane</keyword>
<evidence type="ECO:0000256" key="5">
    <source>
        <dbReference type="ARBA" id="ARBA00023136"/>
    </source>
</evidence>
<accession>A0AAU7CEV4</accession>
<comment type="subcellular location">
    <subcellularLocation>
        <location evidence="1">Cell membrane</location>
        <topology evidence="1">Multi-pass membrane protein</topology>
    </subcellularLocation>
    <subcellularLocation>
        <location evidence="6">Membrane</location>
        <topology evidence="6">Multi-pass membrane protein</topology>
    </subcellularLocation>
</comment>
<feature type="transmembrane region" description="Helical" evidence="7">
    <location>
        <begin position="195"/>
        <end position="222"/>
    </location>
</feature>
<feature type="transmembrane region" description="Helical" evidence="7">
    <location>
        <begin position="12"/>
        <end position="33"/>
    </location>
</feature>
<dbReference type="GO" id="GO:0015031">
    <property type="term" value="P:protein transport"/>
    <property type="evidence" value="ECO:0007669"/>
    <property type="project" value="UniProtKB-KW"/>
</dbReference>
<sequence length="426" mass="46247">MPSGAHGTSRMSYSGTLAMLGLALAFPIGLMIFNPTLMFERGWEQYVGTAIYFWAVIALTRELAKLWANEKAFDEVPALLHTVKVACGSIDAGEAVAAAIPLEEGRILPVRVRQLTTYLEETGTPSVSQMMELNREASSLDQEQSAGRFTLTRYILYLLPVIGFIGTVEGISKALMNISKVLPMVKDLDGFMNNLTGVTSALQIAFDSTLLALFLSAALMLVQTLVFRRSEDLLARVDRWVVEFVLPRVGAAEPVAAGGSDATAARWSERLGSQIEQFARSIDLLPTSMSGFQRGAESISRIGSELEALGAAGDTLRRGVAALGRIETTLHDQAGSADQLDEIKRGIDRTCAAIEAMSNSWALAYERSSRSTQDQLARTLNSLKDAIDLLNVSMEQGNALYRNIVKKMFDERAAGQGQGHDTFRAA</sequence>
<feature type="transmembrane region" description="Helical" evidence="7">
    <location>
        <begin position="154"/>
        <end position="175"/>
    </location>
</feature>
<evidence type="ECO:0000256" key="1">
    <source>
        <dbReference type="ARBA" id="ARBA00004651"/>
    </source>
</evidence>
<keyword evidence="4 7" id="KW-1133">Transmembrane helix</keyword>
<comment type="similarity">
    <text evidence="6">Belongs to the exbB/tolQ family.</text>
</comment>
<evidence type="ECO:0000259" key="8">
    <source>
        <dbReference type="Pfam" id="PF01618"/>
    </source>
</evidence>